<comment type="caution">
    <text evidence="1">The sequence shown here is derived from an EMBL/GenBank/DDBJ whole genome shotgun (WGS) entry which is preliminary data.</text>
</comment>
<dbReference type="RefSeq" id="WP_258218177.1">
    <property type="nucleotide sequence ID" value="NZ_JANQBD010000050.1"/>
</dbReference>
<gene>
    <name evidence="1" type="ORF">NV381_36520</name>
</gene>
<dbReference type="EMBL" id="JANQBD010000050">
    <property type="protein sequence ID" value="MCR8636681.1"/>
    <property type="molecule type" value="Genomic_DNA"/>
</dbReference>
<reference evidence="1 2" key="1">
    <citation type="submission" date="2022-08" db="EMBL/GenBank/DDBJ databases">
        <title>Paenibacillus endoradicis sp. nov., Paenibacillus radicibacter sp. nov and Paenibacillus pararadicis sp. nov., three cold-adapted plant growth-promoting bacteria isolated from root of Larix gmelinii in Great Khingan.</title>
        <authorList>
            <person name="Xue H."/>
        </authorList>
    </citation>
    <scope>NUCLEOTIDE SEQUENCE [LARGE SCALE GENOMIC DNA]</scope>
    <source>
        <strain evidence="1 2">N5-1-1-5</strain>
    </source>
</reference>
<sequence>MKIYFTLAEANALLPLVKLELEKLQGIKKQYRDKYEELHQLKDYHQKQGGLPEGSDPYFTLECEMDFLQLEGNTLLSSFELKGVQLKDIDSGLIDFPALLNGQEVLLCWRQGEESVAHYHGLHDGFAGRRKLTEE</sequence>
<proteinExistence type="predicted"/>
<organism evidence="1 2">
    <name type="scientific">Paenibacillus radicis</name>
    <name type="common">ex Xue et al. 2023</name>
    <dbReference type="NCBI Taxonomy" id="2972489"/>
    <lineage>
        <taxon>Bacteria</taxon>
        <taxon>Bacillati</taxon>
        <taxon>Bacillota</taxon>
        <taxon>Bacilli</taxon>
        <taxon>Bacillales</taxon>
        <taxon>Paenibacillaceae</taxon>
        <taxon>Paenibacillus</taxon>
    </lineage>
</organism>
<name>A0ABT1YU10_9BACL</name>
<dbReference type="InterPro" id="IPR018699">
    <property type="entry name" value="DUF2203"/>
</dbReference>
<keyword evidence="2" id="KW-1185">Reference proteome</keyword>
<dbReference type="Pfam" id="PF09969">
    <property type="entry name" value="DUF2203"/>
    <property type="match status" value="1"/>
</dbReference>
<dbReference type="Proteomes" id="UP001300012">
    <property type="component" value="Unassembled WGS sequence"/>
</dbReference>
<evidence type="ECO:0000313" key="1">
    <source>
        <dbReference type="EMBL" id="MCR8636681.1"/>
    </source>
</evidence>
<protein>
    <submittedName>
        <fullName evidence="1">DUF2203 domain-containing protein</fullName>
    </submittedName>
</protein>
<accession>A0ABT1YU10</accession>
<evidence type="ECO:0000313" key="2">
    <source>
        <dbReference type="Proteomes" id="UP001300012"/>
    </source>
</evidence>
<dbReference type="PIRSF" id="PIRSF016498">
    <property type="entry name" value="UCP016498"/>
    <property type="match status" value="1"/>
</dbReference>